<feature type="transmembrane region" description="Helical" evidence="1">
    <location>
        <begin position="6"/>
        <end position="25"/>
    </location>
</feature>
<keyword evidence="3" id="KW-1185">Reference proteome</keyword>
<keyword evidence="1" id="KW-0472">Membrane</keyword>
<dbReference type="Proteomes" id="UP000632535">
    <property type="component" value="Unassembled WGS sequence"/>
</dbReference>
<keyword evidence="1" id="KW-0812">Transmembrane</keyword>
<reference evidence="3" key="1">
    <citation type="journal article" date="2019" name="Int. J. Syst. Evol. Microbiol.">
        <title>The Global Catalogue of Microorganisms (GCM) 10K type strain sequencing project: providing services to taxonomists for standard genome sequencing and annotation.</title>
        <authorList>
            <consortium name="The Broad Institute Genomics Platform"/>
            <consortium name="The Broad Institute Genome Sequencing Center for Infectious Disease"/>
            <person name="Wu L."/>
            <person name="Ma J."/>
        </authorList>
    </citation>
    <scope>NUCLEOTIDE SEQUENCE [LARGE SCALE GENOMIC DNA]</scope>
    <source>
        <strain evidence="3">CCM 8653</strain>
    </source>
</reference>
<feature type="transmembrane region" description="Helical" evidence="1">
    <location>
        <begin position="87"/>
        <end position="110"/>
    </location>
</feature>
<organism evidence="2 3">
    <name type="scientific">Isoptericola cucumis</name>
    <dbReference type="NCBI Taxonomy" id="1776856"/>
    <lineage>
        <taxon>Bacteria</taxon>
        <taxon>Bacillati</taxon>
        <taxon>Actinomycetota</taxon>
        <taxon>Actinomycetes</taxon>
        <taxon>Micrococcales</taxon>
        <taxon>Promicromonosporaceae</taxon>
        <taxon>Isoptericola</taxon>
    </lineage>
</organism>
<comment type="caution">
    <text evidence="2">The sequence shown here is derived from an EMBL/GenBank/DDBJ whole genome shotgun (WGS) entry which is preliminary data.</text>
</comment>
<evidence type="ECO:0000256" key="1">
    <source>
        <dbReference type="SAM" id="Phobius"/>
    </source>
</evidence>
<name>A0ABQ2BB18_9MICO</name>
<accession>A0ABQ2BB18</accession>
<dbReference type="EMBL" id="BMDG01000027">
    <property type="protein sequence ID" value="GGI12238.1"/>
    <property type="molecule type" value="Genomic_DNA"/>
</dbReference>
<feature type="transmembrane region" description="Helical" evidence="1">
    <location>
        <begin position="54"/>
        <end position="75"/>
    </location>
</feature>
<keyword evidence="1" id="KW-1133">Transmembrane helix</keyword>
<evidence type="ECO:0000313" key="3">
    <source>
        <dbReference type="Proteomes" id="UP000632535"/>
    </source>
</evidence>
<sequence length="140" mass="15709">MFLVALTLLWLAMTCFYTWQVVALWRNPMKIEFFVASLSPLPLGEAGRRGEVRAAPLTCTTLWAIGSALVGILISDYFPGLSFLNSTLVGVLTIGAILVPLVLEVLVVLVNRPRFVVPPHMRGDRGVLIDRIHRRRERRK</sequence>
<gene>
    <name evidence="2" type="ORF">GCM10007368_40160</name>
</gene>
<evidence type="ECO:0000313" key="2">
    <source>
        <dbReference type="EMBL" id="GGI12238.1"/>
    </source>
</evidence>
<protein>
    <submittedName>
        <fullName evidence="2">Uncharacterized protein</fullName>
    </submittedName>
</protein>
<proteinExistence type="predicted"/>